<dbReference type="SUPFAM" id="SSF49785">
    <property type="entry name" value="Galactose-binding domain-like"/>
    <property type="match status" value="1"/>
</dbReference>
<evidence type="ECO:0000313" key="3">
    <source>
        <dbReference type="EMBL" id="TJZ59969.1"/>
    </source>
</evidence>
<dbReference type="Proteomes" id="UP000306808">
    <property type="component" value="Unassembled WGS sequence"/>
</dbReference>
<dbReference type="Pfam" id="PF16323">
    <property type="entry name" value="DUF4959"/>
    <property type="match status" value="1"/>
</dbReference>
<accession>A0A4U0NYS9</accession>
<dbReference type="SUPFAM" id="SSF49265">
    <property type="entry name" value="Fibronectin type III"/>
    <property type="match status" value="1"/>
</dbReference>
<evidence type="ECO:0000313" key="4">
    <source>
        <dbReference type="Proteomes" id="UP000306808"/>
    </source>
</evidence>
<dbReference type="InterPro" id="IPR032164">
    <property type="entry name" value="DUF5000"/>
</dbReference>
<dbReference type="InterPro" id="IPR008979">
    <property type="entry name" value="Galactose-bd-like_sf"/>
</dbReference>
<dbReference type="InterPro" id="IPR036116">
    <property type="entry name" value="FN3_sf"/>
</dbReference>
<evidence type="ECO:0000259" key="1">
    <source>
        <dbReference type="PROSITE" id="PS50022"/>
    </source>
</evidence>
<keyword evidence="4" id="KW-1185">Reference proteome</keyword>
<proteinExistence type="predicted"/>
<name>A0A4U0NYS9_9SPHI</name>
<dbReference type="InterPro" id="IPR033431">
    <property type="entry name" value="DUF5126"/>
</dbReference>
<dbReference type="Gene3D" id="2.60.120.260">
    <property type="entry name" value="Galactose-binding domain-like"/>
    <property type="match status" value="1"/>
</dbReference>
<sequence>MVNLNYLEMSTMISNKKYFLFYWLVGLLSLGSCKDDHFNGIVEGNTVPPGPVTNIQVTNDHGKAILRYTLPGDDDLLYVKAEYPLPNGQMRVIKSSQYSNELTVDGFANTDPYQIKLYAVNKSEVSSVATDVTVQPKEPIFNLVFDQIQVTSSFGGVRIRSLNTLKGSVVVVPMVDSLGTGEYVQLDSYYTEDSLINYNVRGLKSEEMKFAFYVRDRWLNTSDTLFASVTPLEENLLDRNLFQAIRLPNDADFRFDTNLPMLWDGNLSIGKWPSLYTQDIASSPTSLTFSIGKEAKISRVVVFPRRENGFYDKGNLREFEIWASNEYTQDGSWDSWTKLASCLVVKPSGTPVGTSTAADEAAGTIGWSFDMPEDALKYKYLRIRNLRNWQGSYFMQIRQIQIWGVY</sequence>
<dbReference type="Pfam" id="PF16391">
    <property type="entry name" value="DUF5000"/>
    <property type="match status" value="1"/>
</dbReference>
<protein>
    <submittedName>
        <fullName evidence="3">DUF4959 domain-containing protein</fullName>
    </submittedName>
</protein>
<dbReference type="EMBL" id="SUME01000005">
    <property type="protein sequence ID" value="TJZ59969.1"/>
    <property type="molecule type" value="Genomic_DNA"/>
</dbReference>
<feature type="domain" description="F5/8 type C" evidence="1">
    <location>
        <begin position="272"/>
        <end position="402"/>
    </location>
</feature>
<dbReference type="InterPro" id="IPR032527">
    <property type="entry name" value="DUF4959"/>
</dbReference>
<gene>
    <name evidence="3" type="ORF">FAZ15_13855</name>
</gene>
<organism evidence="3 4">
    <name type="scientific">Sphingobacterium olei</name>
    <dbReference type="NCBI Taxonomy" id="2571155"/>
    <lineage>
        <taxon>Bacteria</taxon>
        <taxon>Pseudomonadati</taxon>
        <taxon>Bacteroidota</taxon>
        <taxon>Sphingobacteriia</taxon>
        <taxon>Sphingobacteriales</taxon>
        <taxon>Sphingobacteriaceae</taxon>
        <taxon>Sphingobacterium</taxon>
    </lineage>
</organism>
<comment type="caution">
    <text evidence="3">The sequence shown here is derived from an EMBL/GenBank/DDBJ whole genome shotgun (WGS) entry which is preliminary data.</text>
</comment>
<feature type="domain" description="Fibronectin type-III" evidence="2">
    <location>
        <begin position="48"/>
        <end position="139"/>
    </location>
</feature>
<dbReference type="InterPro" id="IPR003961">
    <property type="entry name" value="FN3_dom"/>
</dbReference>
<evidence type="ECO:0000259" key="2">
    <source>
        <dbReference type="PROSITE" id="PS50853"/>
    </source>
</evidence>
<dbReference type="Pfam" id="PF17166">
    <property type="entry name" value="DUF5126"/>
    <property type="match status" value="1"/>
</dbReference>
<dbReference type="PROSITE" id="PS50853">
    <property type="entry name" value="FN3"/>
    <property type="match status" value="1"/>
</dbReference>
<dbReference type="AlphaFoldDB" id="A0A4U0NYS9"/>
<reference evidence="3 4" key="1">
    <citation type="submission" date="2019-04" db="EMBL/GenBank/DDBJ databases">
        <title>Sphingobacterium olei sp. nov., isolated from oil-contaminated soil.</title>
        <authorList>
            <person name="Liu B."/>
        </authorList>
    </citation>
    <scope>NUCLEOTIDE SEQUENCE [LARGE SCALE GENOMIC DNA]</scope>
    <source>
        <strain evidence="3 4">HAL-9</strain>
    </source>
</reference>
<dbReference type="InterPro" id="IPR000421">
    <property type="entry name" value="FA58C"/>
</dbReference>
<dbReference type="PROSITE" id="PS50022">
    <property type="entry name" value="FA58C_3"/>
    <property type="match status" value="1"/>
</dbReference>
<dbReference type="OrthoDB" id="1312186at2"/>